<comment type="subunit">
    <text evidence="2">Homodimer.</text>
</comment>
<dbReference type="FunFam" id="3.40.640.10:FF:000006">
    <property type="entry name" value="5-aminolevulinate synthase, mitochondrial"/>
    <property type="match status" value="1"/>
</dbReference>
<evidence type="ECO:0000313" key="8">
    <source>
        <dbReference type="Proteomes" id="UP000307943"/>
    </source>
</evidence>
<evidence type="ECO:0000313" key="7">
    <source>
        <dbReference type="EMBL" id="TNJ60347.1"/>
    </source>
</evidence>
<dbReference type="Proteomes" id="UP000307943">
    <property type="component" value="Unassembled WGS sequence"/>
</dbReference>
<gene>
    <name evidence="7" type="ORF">FE784_36100</name>
</gene>
<dbReference type="PANTHER" id="PTHR13693:SF3">
    <property type="entry name" value="LD36009P"/>
    <property type="match status" value="1"/>
</dbReference>
<dbReference type="RefSeq" id="WP_139607098.1">
    <property type="nucleotide sequence ID" value="NZ_VDCQ01000084.1"/>
</dbReference>
<dbReference type="InterPro" id="IPR001917">
    <property type="entry name" value="Aminotrans_II_pyridoxalP_BS"/>
</dbReference>
<comment type="caution">
    <text evidence="7">The sequence shown here is derived from an EMBL/GenBank/DDBJ whole genome shotgun (WGS) entry which is preliminary data.</text>
</comment>
<dbReference type="CDD" id="cd06454">
    <property type="entry name" value="KBL_like"/>
    <property type="match status" value="1"/>
</dbReference>
<keyword evidence="8" id="KW-1185">Reference proteome</keyword>
<dbReference type="InterPro" id="IPR010962">
    <property type="entry name" value="AONS_Archaea/Firmicutes"/>
</dbReference>
<dbReference type="Pfam" id="PF00155">
    <property type="entry name" value="Aminotran_1_2"/>
    <property type="match status" value="1"/>
</dbReference>
<proteinExistence type="inferred from homology"/>
<dbReference type="AlphaFoldDB" id="A0A5C4SXP4"/>
<evidence type="ECO:0000256" key="5">
    <source>
        <dbReference type="RuleBase" id="RU003693"/>
    </source>
</evidence>
<accession>A0A5C4SXP4</accession>
<sequence>MPTNKTFDYLNEELQRLQREGMYRIPAVWSGASGPWMETGGRRLLQLSSNNYLGFTGHPDIQAAAIEAIRQYGSGSGSVRTITGTLGIHDELERELADFKGTEAALVFQSGFTTNQGALASLLGPDELVISDELNHASIIDGIRLTKAERGIFAHKDMDQLERRLKENDGRKRAFIVTDGVFSMDGDIAPLPAIVELAEKYGAYVYVDDAHASGVLGRNGKGSTDHFNLHGRVHVQVGTLSKAVGVVGGYAAGADVLKRYLIHKARPFLFSTSHPPAVAAACLAAIRLLRHSQPLIDRLWNNASFFRSRLQEEGFDTGGSETPIVPVLIGKPDRTAEFSRLLMQEGVYAQGIVYPTVAMDKGRVRCIVTAAHTKDDLAFAVDKLVAVGKRTGVLQ</sequence>
<dbReference type="InterPro" id="IPR015421">
    <property type="entry name" value="PyrdxlP-dep_Trfase_major"/>
</dbReference>
<dbReference type="InterPro" id="IPR050087">
    <property type="entry name" value="AON_synthase_class-II"/>
</dbReference>
<evidence type="ECO:0000256" key="1">
    <source>
        <dbReference type="ARBA" id="ARBA00001933"/>
    </source>
</evidence>
<keyword evidence="4 5" id="KW-0663">Pyridoxal phosphate</keyword>
<dbReference type="OrthoDB" id="9807157at2"/>
<evidence type="ECO:0000256" key="2">
    <source>
        <dbReference type="ARBA" id="ARBA00011738"/>
    </source>
</evidence>
<protein>
    <submittedName>
        <fullName evidence="7">Glycine C-acetyltransferase</fullName>
        <ecNumber evidence="7">2.3.1.29</ecNumber>
    </submittedName>
</protein>
<name>A0A5C4SXP4_9BACL</name>
<organism evidence="7 8">
    <name type="scientific">Paenibacillus hemerocallicola</name>
    <dbReference type="NCBI Taxonomy" id="1172614"/>
    <lineage>
        <taxon>Bacteria</taxon>
        <taxon>Bacillati</taxon>
        <taxon>Bacillota</taxon>
        <taxon>Bacilli</taxon>
        <taxon>Bacillales</taxon>
        <taxon>Paenibacillaceae</taxon>
        <taxon>Paenibacillus</taxon>
    </lineage>
</organism>
<dbReference type="GO" id="GO:0030170">
    <property type="term" value="F:pyridoxal phosphate binding"/>
    <property type="evidence" value="ECO:0007669"/>
    <property type="project" value="InterPro"/>
</dbReference>
<dbReference type="NCBIfam" id="TIGR01825">
    <property type="entry name" value="gly_Cac_T_rel"/>
    <property type="match status" value="1"/>
</dbReference>
<keyword evidence="7" id="KW-0012">Acyltransferase</keyword>
<feature type="domain" description="Aminotransferase class I/classII large" evidence="6">
    <location>
        <begin position="44"/>
        <end position="384"/>
    </location>
</feature>
<dbReference type="EMBL" id="VDCQ01000084">
    <property type="protein sequence ID" value="TNJ60347.1"/>
    <property type="molecule type" value="Genomic_DNA"/>
</dbReference>
<dbReference type="PANTHER" id="PTHR13693">
    <property type="entry name" value="CLASS II AMINOTRANSFERASE/8-AMINO-7-OXONONANOATE SYNTHASE"/>
    <property type="match status" value="1"/>
</dbReference>
<evidence type="ECO:0000256" key="3">
    <source>
        <dbReference type="ARBA" id="ARBA00022679"/>
    </source>
</evidence>
<keyword evidence="3 7" id="KW-0808">Transferase</keyword>
<dbReference type="SUPFAM" id="SSF53383">
    <property type="entry name" value="PLP-dependent transferases"/>
    <property type="match status" value="1"/>
</dbReference>
<dbReference type="GO" id="GO:0008890">
    <property type="term" value="F:glycine C-acetyltransferase activity"/>
    <property type="evidence" value="ECO:0007669"/>
    <property type="project" value="UniProtKB-EC"/>
</dbReference>
<evidence type="ECO:0000256" key="4">
    <source>
        <dbReference type="ARBA" id="ARBA00022898"/>
    </source>
</evidence>
<dbReference type="EC" id="2.3.1.29" evidence="7"/>
<reference evidence="7 8" key="1">
    <citation type="submission" date="2019-05" db="EMBL/GenBank/DDBJ databases">
        <title>We sequenced the genome of Paenibacillus hemerocallicola KCTC 33185 for further insight into its adaptation and study the phylogeny of Paenibacillus.</title>
        <authorList>
            <person name="Narsing Rao M.P."/>
        </authorList>
    </citation>
    <scope>NUCLEOTIDE SEQUENCE [LARGE SCALE GENOMIC DNA]</scope>
    <source>
        <strain evidence="7 8">KCTC 33185</strain>
    </source>
</reference>
<dbReference type="InterPro" id="IPR004839">
    <property type="entry name" value="Aminotransferase_I/II_large"/>
</dbReference>
<evidence type="ECO:0000259" key="6">
    <source>
        <dbReference type="Pfam" id="PF00155"/>
    </source>
</evidence>
<comment type="cofactor">
    <cofactor evidence="1 5">
        <name>pyridoxal 5'-phosphate</name>
        <dbReference type="ChEBI" id="CHEBI:597326"/>
    </cofactor>
</comment>
<dbReference type="PROSITE" id="PS00599">
    <property type="entry name" value="AA_TRANSFER_CLASS_2"/>
    <property type="match status" value="1"/>
</dbReference>
<dbReference type="Gene3D" id="3.90.1150.10">
    <property type="entry name" value="Aspartate Aminotransferase, domain 1"/>
    <property type="match status" value="1"/>
</dbReference>
<comment type="similarity">
    <text evidence="5">Belongs to the class-II pyridoxal-phosphate-dependent aminotransferase family.</text>
</comment>
<dbReference type="NCBIfam" id="NF005394">
    <property type="entry name" value="PRK06939.1"/>
    <property type="match status" value="1"/>
</dbReference>
<dbReference type="InterPro" id="IPR015422">
    <property type="entry name" value="PyrdxlP-dep_Trfase_small"/>
</dbReference>
<dbReference type="InterPro" id="IPR015424">
    <property type="entry name" value="PyrdxlP-dep_Trfase"/>
</dbReference>
<dbReference type="Gene3D" id="3.40.640.10">
    <property type="entry name" value="Type I PLP-dependent aspartate aminotransferase-like (Major domain)"/>
    <property type="match status" value="1"/>
</dbReference>